<feature type="binding site" evidence="7">
    <location>
        <position position="69"/>
    </location>
    <ligand>
        <name>substrate</name>
    </ligand>
</feature>
<comment type="catalytic activity">
    <reaction evidence="7">
        <text>dITP + H2O = dIMP + diphosphate + H(+)</text>
        <dbReference type="Rhea" id="RHEA:28342"/>
        <dbReference type="ChEBI" id="CHEBI:15377"/>
        <dbReference type="ChEBI" id="CHEBI:15378"/>
        <dbReference type="ChEBI" id="CHEBI:33019"/>
        <dbReference type="ChEBI" id="CHEBI:61194"/>
        <dbReference type="ChEBI" id="CHEBI:61382"/>
        <dbReference type="EC" id="3.6.1.66"/>
    </reaction>
</comment>
<comment type="catalytic activity">
    <reaction evidence="7">
        <text>XTP + H2O = XMP + diphosphate + H(+)</text>
        <dbReference type="Rhea" id="RHEA:28610"/>
        <dbReference type="ChEBI" id="CHEBI:15377"/>
        <dbReference type="ChEBI" id="CHEBI:15378"/>
        <dbReference type="ChEBI" id="CHEBI:33019"/>
        <dbReference type="ChEBI" id="CHEBI:57464"/>
        <dbReference type="ChEBI" id="CHEBI:61314"/>
        <dbReference type="EC" id="3.6.1.66"/>
    </reaction>
</comment>
<evidence type="ECO:0000256" key="2">
    <source>
        <dbReference type="ARBA" id="ARBA00022723"/>
    </source>
</evidence>
<evidence type="ECO:0000256" key="4">
    <source>
        <dbReference type="ARBA" id="ARBA00022801"/>
    </source>
</evidence>
<comment type="caution">
    <text evidence="7">Lacks conserved residue(s) required for the propagation of feature annotation.</text>
</comment>
<keyword evidence="3 7" id="KW-0547">Nucleotide-binding</keyword>
<dbReference type="InterPro" id="IPR002637">
    <property type="entry name" value="RdgB/HAM1"/>
</dbReference>
<comment type="similarity">
    <text evidence="1 7 8">Belongs to the HAM1 NTPase family.</text>
</comment>
<comment type="cofactor">
    <cofactor evidence="7">
        <name>Mg(2+)</name>
        <dbReference type="ChEBI" id="CHEBI:18420"/>
    </cofactor>
    <text evidence="7">Binds 1 Mg(2+) ion per subunit.</text>
</comment>
<gene>
    <name evidence="9" type="ORF">prwr041_11200</name>
</gene>
<dbReference type="NCBIfam" id="NF011398">
    <property type="entry name" value="PRK14823.1"/>
    <property type="match status" value="1"/>
</dbReference>
<dbReference type="Gene3D" id="3.90.950.10">
    <property type="match status" value="1"/>
</dbReference>
<evidence type="ECO:0000313" key="9">
    <source>
        <dbReference type="EMBL" id="BCS85227.1"/>
    </source>
</evidence>
<keyword evidence="5 7" id="KW-0460">Magnesium</keyword>
<name>A0ABN6EH06_9BACT</name>
<comment type="subunit">
    <text evidence="7">Homodimer.</text>
</comment>
<evidence type="ECO:0000256" key="3">
    <source>
        <dbReference type="ARBA" id="ARBA00022741"/>
    </source>
</evidence>
<comment type="catalytic activity">
    <reaction evidence="7">
        <text>ITP + H2O = IMP + diphosphate + H(+)</text>
        <dbReference type="Rhea" id="RHEA:29399"/>
        <dbReference type="ChEBI" id="CHEBI:15377"/>
        <dbReference type="ChEBI" id="CHEBI:15378"/>
        <dbReference type="ChEBI" id="CHEBI:33019"/>
        <dbReference type="ChEBI" id="CHEBI:58053"/>
        <dbReference type="ChEBI" id="CHEBI:61402"/>
        <dbReference type="EC" id="3.6.1.66"/>
    </reaction>
</comment>
<dbReference type="EMBL" id="AP024484">
    <property type="protein sequence ID" value="BCS85227.1"/>
    <property type="molecule type" value="Genomic_DNA"/>
</dbReference>
<evidence type="ECO:0000256" key="7">
    <source>
        <dbReference type="HAMAP-Rule" id="MF_01405"/>
    </source>
</evidence>
<dbReference type="Pfam" id="PF01725">
    <property type="entry name" value="Ham1p_like"/>
    <property type="match status" value="1"/>
</dbReference>
<dbReference type="EC" id="3.6.1.66" evidence="7"/>
<comment type="function">
    <text evidence="7">Pyrophosphatase that catalyzes the hydrolysis of nucleoside triphosphates to their monophosphate derivatives, with a high preference for the non-canonical purine nucleotides XTP (xanthosine triphosphate), dITP (deoxyinosine triphosphate) and ITP. Seems to function as a house-cleaning enzyme that removes non-canonical purine nucleotides from the nucleotide pool, thus preventing their incorporation into DNA/RNA and avoiding chromosomal lesions.</text>
</comment>
<keyword evidence="4 7" id="KW-0378">Hydrolase</keyword>
<dbReference type="CDD" id="cd00515">
    <property type="entry name" value="HAM1"/>
    <property type="match status" value="1"/>
</dbReference>
<feature type="binding site" evidence="7">
    <location>
        <begin position="7"/>
        <end position="12"/>
    </location>
    <ligand>
        <name>substrate</name>
    </ligand>
</feature>
<protein>
    <recommendedName>
        <fullName evidence="7">dITP/XTP pyrophosphatase</fullName>
        <ecNumber evidence="7">3.6.1.66</ecNumber>
    </recommendedName>
    <alternativeName>
        <fullName evidence="7">Non-canonical purine NTP pyrophosphatase</fullName>
    </alternativeName>
    <alternativeName>
        <fullName evidence="7">Non-standard purine NTP pyrophosphatase</fullName>
    </alternativeName>
    <alternativeName>
        <fullName evidence="7">Nucleoside-triphosphate diphosphatase</fullName>
    </alternativeName>
    <alternativeName>
        <fullName evidence="7">Nucleoside-triphosphate pyrophosphatase</fullName>
        <shortName evidence="7">NTPase</shortName>
    </alternativeName>
</protein>
<reference evidence="9 10" key="1">
    <citation type="journal article" date="2022" name="Int. J. Syst. Evol. Microbiol.">
        <title>Prevotella herbatica sp. nov., a plant polysaccharide-decomposing anaerobic bacterium isolated from a methanogenic reactor.</title>
        <authorList>
            <person name="Uek A."/>
            <person name="Tonouchi A."/>
            <person name="Kaku N."/>
            <person name="Ueki K."/>
        </authorList>
    </citation>
    <scope>NUCLEOTIDE SEQUENCE [LARGE SCALE GENOMIC DNA]</scope>
    <source>
        <strain evidence="9 10">WR041</strain>
    </source>
</reference>
<evidence type="ECO:0000256" key="6">
    <source>
        <dbReference type="ARBA" id="ARBA00023080"/>
    </source>
</evidence>
<dbReference type="InterPro" id="IPR029001">
    <property type="entry name" value="ITPase-like_fam"/>
</dbReference>
<dbReference type="PANTHER" id="PTHR11067:SF9">
    <property type="entry name" value="INOSINE TRIPHOSPHATE PYROPHOSPHATASE"/>
    <property type="match status" value="1"/>
</dbReference>
<keyword evidence="2 7" id="KW-0479">Metal-binding</keyword>
<feature type="binding site" evidence="7">
    <location>
        <position position="68"/>
    </location>
    <ligand>
        <name>Mg(2+)</name>
        <dbReference type="ChEBI" id="CHEBI:18420"/>
    </ligand>
</feature>
<dbReference type="SUPFAM" id="SSF52972">
    <property type="entry name" value="ITPase-like"/>
    <property type="match status" value="1"/>
</dbReference>
<dbReference type="PANTHER" id="PTHR11067">
    <property type="entry name" value="INOSINE TRIPHOSPHATE PYROPHOSPHATASE/HAM1 PROTEIN"/>
    <property type="match status" value="1"/>
</dbReference>
<feature type="binding site" evidence="7">
    <location>
        <position position="173"/>
    </location>
    <ligand>
        <name>substrate</name>
    </ligand>
</feature>
<feature type="active site" description="Proton acceptor" evidence="7">
    <location>
        <position position="68"/>
    </location>
</feature>
<accession>A0ABN6EH06</accession>
<dbReference type="RefSeq" id="WP_207155383.1">
    <property type="nucleotide sequence ID" value="NZ_AP024484.1"/>
</dbReference>
<evidence type="ECO:0000313" key="10">
    <source>
        <dbReference type="Proteomes" id="UP001319045"/>
    </source>
</evidence>
<keyword evidence="10" id="KW-1185">Reference proteome</keyword>
<dbReference type="Proteomes" id="UP001319045">
    <property type="component" value="Chromosome"/>
</dbReference>
<evidence type="ECO:0000256" key="5">
    <source>
        <dbReference type="ARBA" id="ARBA00022842"/>
    </source>
</evidence>
<feature type="binding site" evidence="7">
    <location>
        <begin position="178"/>
        <end position="179"/>
    </location>
    <ligand>
        <name>substrate</name>
    </ligand>
</feature>
<dbReference type="HAMAP" id="MF_01405">
    <property type="entry name" value="Non_canon_purine_NTPase"/>
    <property type="match status" value="1"/>
</dbReference>
<organism evidence="9 10">
    <name type="scientific">Prevotella herbatica</name>
    <dbReference type="NCBI Taxonomy" id="2801997"/>
    <lineage>
        <taxon>Bacteria</taxon>
        <taxon>Pseudomonadati</taxon>
        <taxon>Bacteroidota</taxon>
        <taxon>Bacteroidia</taxon>
        <taxon>Bacteroidales</taxon>
        <taxon>Prevotellaceae</taxon>
        <taxon>Prevotella</taxon>
    </lineage>
</organism>
<evidence type="ECO:0000256" key="8">
    <source>
        <dbReference type="RuleBase" id="RU003781"/>
    </source>
</evidence>
<dbReference type="NCBIfam" id="TIGR00042">
    <property type="entry name" value="RdgB/HAM1 family non-canonical purine NTP pyrophosphatase"/>
    <property type="match status" value="1"/>
</dbReference>
<dbReference type="InterPro" id="IPR020922">
    <property type="entry name" value="dITP/XTP_pyrophosphatase"/>
</dbReference>
<evidence type="ECO:0000256" key="1">
    <source>
        <dbReference type="ARBA" id="ARBA00008023"/>
    </source>
</evidence>
<proteinExistence type="inferred from homology"/>
<keyword evidence="6 7" id="KW-0546">Nucleotide metabolism</keyword>
<feature type="binding site" evidence="7">
    <location>
        <begin position="150"/>
        <end position="153"/>
    </location>
    <ligand>
        <name>substrate</name>
    </ligand>
</feature>
<sequence>MKIVFATNNKNKLREIREILGSDFEIVSLSEIGCHEDIPETGDTLEENALLKAQFVCDKYHIGCFADDTGLEVEALDGQPGVHSARYAEGTDHDSEANMAKLLANLESKSNRNARFRTIIVLLQPNAQPIYFEGRVDGKIATEKHGTEGFGYDPIFVPEGYDKSFAELGEEIKNTISHRARAVVKLSEYLKENK</sequence>